<keyword evidence="4" id="KW-0548">Nucleotidyltransferase</keyword>
<dbReference type="InterPro" id="IPR027417">
    <property type="entry name" value="P-loop_NTPase"/>
</dbReference>
<comment type="catalytic activity">
    <reaction evidence="3">
        <text>DNA(n) + a 2'-deoxyribonucleoside 5'-triphosphate = DNA(n+1) + diphosphate</text>
        <dbReference type="Rhea" id="RHEA:22508"/>
        <dbReference type="Rhea" id="RHEA-COMP:17339"/>
        <dbReference type="Rhea" id="RHEA-COMP:17340"/>
        <dbReference type="ChEBI" id="CHEBI:33019"/>
        <dbReference type="ChEBI" id="CHEBI:61560"/>
        <dbReference type="ChEBI" id="CHEBI:173112"/>
        <dbReference type="EC" id="2.7.7.7"/>
    </reaction>
</comment>
<dbReference type="PANTHER" id="PTHR11669:SF8">
    <property type="entry name" value="DNA POLYMERASE III SUBUNIT DELTA"/>
    <property type="match status" value="1"/>
</dbReference>
<reference evidence="4 5" key="1">
    <citation type="submission" date="2021-08" db="EMBL/GenBank/DDBJ databases">
        <title>Lysobacter sp. strain CJ11 Genome sequencing and assembly.</title>
        <authorList>
            <person name="Kim I."/>
        </authorList>
    </citation>
    <scope>NUCLEOTIDE SEQUENCE [LARGE SCALE GENOMIC DNA]</scope>
    <source>
        <strain evidence="4 5">CJ11</strain>
    </source>
</reference>
<gene>
    <name evidence="4" type="primary">holB</name>
    <name evidence="4" type="ORF">H8L67_06245</name>
</gene>
<proteinExistence type="predicted"/>
<organism evidence="4 5">
    <name type="scientific">Lysobacter soyae</name>
    <dbReference type="NCBI Taxonomy" id="2764185"/>
    <lineage>
        <taxon>Bacteria</taxon>
        <taxon>Pseudomonadati</taxon>
        <taxon>Pseudomonadota</taxon>
        <taxon>Gammaproteobacteria</taxon>
        <taxon>Lysobacterales</taxon>
        <taxon>Lysobacteraceae</taxon>
        <taxon>Lysobacter</taxon>
    </lineage>
</organism>
<dbReference type="GO" id="GO:0003887">
    <property type="term" value="F:DNA-directed DNA polymerase activity"/>
    <property type="evidence" value="ECO:0007669"/>
    <property type="project" value="UniProtKB-EC"/>
</dbReference>
<evidence type="ECO:0000313" key="5">
    <source>
        <dbReference type="Proteomes" id="UP000824755"/>
    </source>
</evidence>
<keyword evidence="2" id="KW-0239">DNA-directed DNA polymerase</keyword>
<dbReference type="InterPro" id="IPR050238">
    <property type="entry name" value="DNA_Rep/Repair_Clamp_Loader"/>
</dbReference>
<name>A0ABX8WN33_9GAMM</name>
<keyword evidence="5" id="KW-1185">Reference proteome</keyword>
<dbReference type="EMBL" id="CP080544">
    <property type="protein sequence ID" value="QYR52218.1"/>
    <property type="molecule type" value="Genomic_DNA"/>
</dbReference>
<evidence type="ECO:0000256" key="3">
    <source>
        <dbReference type="ARBA" id="ARBA00049244"/>
    </source>
</evidence>
<evidence type="ECO:0000313" key="4">
    <source>
        <dbReference type="EMBL" id="QYR52218.1"/>
    </source>
</evidence>
<evidence type="ECO:0000256" key="2">
    <source>
        <dbReference type="ARBA" id="ARBA00022932"/>
    </source>
</evidence>
<dbReference type="SUPFAM" id="SSF52540">
    <property type="entry name" value="P-loop containing nucleoside triphosphate hydrolases"/>
    <property type="match status" value="1"/>
</dbReference>
<dbReference type="Proteomes" id="UP000824755">
    <property type="component" value="Chromosome"/>
</dbReference>
<dbReference type="NCBIfam" id="TIGR00678">
    <property type="entry name" value="holB"/>
    <property type="match status" value="1"/>
</dbReference>
<accession>A0ABX8WN33</accession>
<dbReference type="Gene3D" id="3.40.50.300">
    <property type="entry name" value="P-loop containing nucleotide triphosphate hydrolases"/>
    <property type="match status" value="1"/>
</dbReference>
<protein>
    <recommendedName>
        <fullName evidence="1">DNA-directed DNA polymerase</fullName>
        <ecNumber evidence="1">2.7.7.7</ecNumber>
    </recommendedName>
</protein>
<sequence>MAALTDWQSETYTALRDAHERGQLGHATLLTGPAQIGKRLVADTLAAYILCHQPQSGFACGQCRACQLRLAGTHPDLRVVTFELNKEGTKLRTEIVIDQLRAVSASLALTPQMGGAQIVIVDPADAINHAAANALLKTLEEPMPNRYLWLLAANPGNLPQTIRSRCQKIEMPVPKRESAMAWLKSSGQSAEAAAAALTAARGHPVLARDWLANGGMALRARIDNDLDLLAQSKRLPSEVAEAWMQEDPDLCVRFAAELAVDRAAALPPSNAGRALATWFDEANRARALLRTPVRPNLILTELLVDWCRKMVPLNKERRP</sequence>
<dbReference type="EC" id="2.7.7.7" evidence="1"/>
<evidence type="ECO:0000256" key="1">
    <source>
        <dbReference type="ARBA" id="ARBA00012417"/>
    </source>
</evidence>
<dbReference type="InterPro" id="IPR004622">
    <property type="entry name" value="DNA_pol_HolB"/>
</dbReference>
<keyword evidence="4" id="KW-0808">Transferase</keyword>
<dbReference type="PANTHER" id="PTHR11669">
    <property type="entry name" value="REPLICATION FACTOR C / DNA POLYMERASE III GAMMA-TAU SUBUNIT"/>
    <property type="match status" value="1"/>
</dbReference>
<dbReference type="Pfam" id="PF13177">
    <property type="entry name" value="DNA_pol3_delta2"/>
    <property type="match status" value="1"/>
</dbReference>